<keyword evidence="3" id="KW-1185">Reference proteome</keyword>
<feature type="region of interest" description="Disordered" evidence="1">
    <location>
        <begin position="1"/>
        <end position="71"/>
    </location>
</feature>
<name>A0AB34KMK6_9PEZI</name>
<evidence type="ECO:0000313" key="3">
    <source>
        <dbReference type="Proteomes" id="UP000803884"/>
    </source>
</evidence>
<evidence type="ECO:0000313" key="2">
    <source>
        <dbReference type="EMBL" id="KAL1586033.1"/>
    </source>
</evidence>
<sequence>MSSSIPIPTARNPAHRSAAAYSPSSSSSYASSSASLSDSPVGKGKGKGKEREIDVSAAPQPRRQSLLGSSLSKSEHTVVDLGAGGGMPRLVSCVKSSQGFDWNQELFLPSYADYESQDLERKQDPVQDIILTDEEVAAMFPQ</sequence>
<proteinExistence type="predicted"/>
<reference evidence="2 3" key="1">
    <citation type="journal article" date="2020" name="Microbiol. Resour. Announc.">
        <title>Draft Genome Sequence of a Cladosporium Species Isolated from the Mesophotic Ascidian Didemnum maculosum.</title>
        <authorList>
            <person name="Gioti A."/>
            <person name="Siaperas R."/>
            <person name="Nikolaivits E."/>
            <person name="Le Goff G."/>
            <person name="Ouazzani J."/>
            <person name="Kotoulas G."/>
            <person name="Topakas E."/>
        </authorList>
    </citation>
    <scope>NUCLEOTIDE SEQUENCE [LARGE SCALE GENOMIC DNA]</scope>
    <source>
        <strain evidence="2 3">TM138-S3</strain>
    </source>
</reference>
<comment type="caution">
    <text evidence="2">The sequence shown here is derived from an EMBL/GenBank/DDBJ whole genome shotgun (WGS) entry which is preliminary data.</text>
</comment>
<gene>
    <name evidence="2" type="ORF">WHR41_04785</name>
</gene>
<organism evidence="2 3">
    <name type="scientific">Cladosporium halotolerans</name>
    <dbReference type="NCBI Taxonomy" id="1052096"/>
    <lineage>
        <taxon>Eukaryota</taxon>
        <taxon>Fungi</taxon>
        <taxon>Dikarya</taxon>
        <taxon>Ascomycota</taxon>
        <taxon>Pezizomycotina</taxon>
        <taxon>Dothideomycetes</taxon>
        <taxon>Dothideomycetidae</taxon>
        <taxon>Cladosporiales</taxon>
        <taxon>Cladosporiaceae</taxon>
        <taxon>Cladosporium</taxon>
    </lineage>
</organism>
<protein>
    <submittedName>
        <fullName evidence="2">Uncharacterized protein</fullName>
    </submittedName>
</protein>
<dbReference type="GeneID" id="96006229"/>
<feature type="compositionally biased region" description="Polar residues" evidence="1">
    <location>
        <begin position="62"/>
        <end position="71"/>
    </location>
</feature>
<accession>A0AB34KMK6</accession>
<feature type="compositionally biased region" description="Low complexity" evidence="1">
    <location>
        <begin position="17"/>
        <end position="42"/>
    </location>
</feature>
<dbReference type="Proteomes" id="UP000803884">
    <property type="component" value="Unassembled WGS sequence"/>
</dbReference>
<dbReference type="RefSeq" id="XP_069229138.1">
    <property type="nucleotide sequence ID" value="XM_069373391.1"/>
</dbReference>
<dbReference type="AlphaFoldDB" id="A0AB34KMK6"/>
<dbReference type="EMBL" id="JAAQHG020000016">
    <property type="protein sequence ID" value="KAL1586033.1"/>
    <property type="molecule type" value="Genomic_DNA"/>
</dbReference>
<evidence type="ECO:0000256" key="1">
    <source>
        <dbReference type="SAM" id="MobiDB-lite"/>
    </source>
</evidence>